<proteinExistence type="predicted"/>
<evidence type="ECO:0000313" key="1">
    <source>
        <dbReference type="EMBL" id="MEQ2709997.1"/>
    </source>
</evidence>
<evidence type="ECO:0008006" key="3">
    <source>
        <dbReference type="Google" id="ProtNLM"/>
    </source>
</evidence>
<sequence>MAISSLCNHPIKSHTELIPALGHKPKYGNTTLATFTQDGETAWKCTNNGCNVIGVHILYRLSKVTLNNTTVTYNAKAKKPSVTVTTRDGKKLSASYYIVSYKNNTNIGTATVTITFKNGYKATTKKTFKIVAPKIAKVSIYTPKAEKKALTAKWKKISGISDYEIMTAQNAKFSKRKKTMKASSNVTSVKVNKLSSKKTYYVKVRGYKKVGTKTFYGSWSSVKKIKVK</sequence>
<accession>A0ABV1IUL4</accession>
<name>A0ABV1IUL4_9FIRM</name>
<comment type="caution">
    <text evidence="1">The sequence shown here is derived from an EMBL/GenBank/DDBJ whole genome shotgun (WGS) entry which is preliminary data.</text>
</comment>
<dbReference type="Gene3D" id="2.60.40.10">
    <property type="entry name" value="Immunoglobulins"/>
    <property type="match status" value="1"/>
</dbReference>
<gene>
    <name evidence="1" type="ORF">AAAU51_02240</name>
</gene>
<protein>
    <recommendedName>
        <fullName evidence="3">Fibronectin type-III domain-containing protein</fullName>
    </recommendedName>
</protein>
<dbReference type="InterPro" id="IPR036116">
    <property type="entry name" value="FN3_sf"/>
</dbReference>
<dbReference type="Proteomes" id="UP001482154">
    <property type="component" value="Unassembled WGS sequence"/>
</dbReference>
<evidence type="ECO:0000313" key="2">
    <source>
        <dbReference type="Proteomes" id="UP001482154"/>
    </source>
</evidence>
<reference evidence="1 2" key="1">
    <citation type="submission" date="2024-04" db="EMBL/GenBank/DDBJ databases">
        <title>Human intestinal bacterial collection.</title>
        <authorList>
            <person name="Pauvert C."/>
            <person name="Hitch T.C.A."/>
            <person name="Clavel T."/>
        </authorList>
    </citation>
    <scope>NUCLEOTIDE SEQUENCE [LARGE SCALE GENOMIC DNA]</scope>
    <source>
        <strain evidence="1 2">CLA-AA-H249</strain>
    </source>
</reference>
<dbReference type="RefSeq" id="WP_349110250.1">
    <property type="nucleotide sequence ID" value="NZ_JBBNIN010000002.1"/>
</dbReference>
<dbReference type="EMBL" id="JBBNIN010000002">
    <property type="protein sequence ID" value="MEQ2709997.1"/>
    <property type="molecule type" value="Genomic_DNA"/>
</dbReference>
<organism evidence="1 2">
    <name type="scientific">Anaerostipes amylophilus</name>
    <dbReference type="NCBI Taxonomy" id="2981779"/>
    <lineage>
        <taxon>Bacteria</taxon>
        <taxon>Bacillati</taxon>
        <taxon>Bacillota</taxon>
        <taxon>Clostridia</taxon>
        <taxon>Lachnospirales</taxon>
        <taxon>Lachnospiraceae</taxon>
        <taxon>Anaerostipes</taxon>
    </lineage>
</organism>
<keyword evidence="2" id="KW-1185">Reference proteome</keyword>
<dbReference type="SUPFAM" id="SSF49265">
    <property type="entry name" value="Fibronectin type III"/>
    <property type="match status" value="1"/>
</dbReference>
<dbReference type="InterPro" id="IPR013783">
    <property type="entry name" value="Ig-like_fold"/>
</dbReference>